<dbReference type="Proteomes" id="UP001220702">
    <property type="component" value="Unassembled WGS sequence"/>
</dbReference>
<dbReference type="RefSeq" id="WP_004087025.1">
    <property type="nucleotide sequence ID" value="NZ_CP047134.1"/>
</dbReference>
<evidence type="ECO:0000313" key="6">
    <source>
        <dbReference type="Proteomes" id="UP000474061"/>
    </source>
</evidence>
<dbReference type="PROSITE" id="PS50943">
    <property type="entry name" value="HTH_CROC1"/>
    <property type="match status" value="1"/>
</dbReference>
<gene>
    <name evidence="5" type="ORF">FG476_02295</name>
    <name evidence="3" type="ORF">LOK82_10430</name>
    <name evidence="4" type="ORF">LOK82_14140</name>
</gene>
<keyword evidence="1" id="KW-0238">DNA-binding</keyword>
<organism evidence="5 6">
    <name type="scientific">Xylella fastidiosa subsp. multiplex</name>
    <dbReference type="NCBI Taxonomy" id="644357"/>
    <lineage>
        <taxon>Bacteria</taxon>
        <taxon>Pseudomonadati</taxon>
        <taxon>Pseudomonadota</taxon>
        <taxon>Gammaproteobacteria</taxon>
        <taxon>Lysobacterales</taxon>
        <taxon>Lysobacteraceae</taxon>
        <taxon>Xylella</taxon>
    </lineage>
</organism>
<evidence type="ECO:0000259" key="2">
    <source>
        <dbReference type="PROSITE" id="PS50943"/>
    </source>
</evidence>
<evidence type="ECO:0000313" key="4">
    <source>
        <dbReference type="EMBL" id="MDC6409684.1"/>
    </source>
</evidence>
<reference evidence="3" key="4">
    <citation type="journal article" date="2023" name="Commun. Biol.">
        <title>Suspicions of two bridgehead invasions of Xylella fastidiosa subsp. multiplex in France.</title>
        <authorList>
            <person name="Dupas E."/>
            <person name="Durand K."/>
            <person name="Rieux A."/>
            <person name="Briand M."/>
            <person name="Pruvost O."/>
            <person name="Cunty A."/>
            <person name="Denance N."/>
            <person name="Donnadieu C."/>
            <person name="Legendre B."/>
            <person name="Lopez-Roques C."/>
            <person name="Cesbron S."/>
            <person name="Ravigne V."/>
            <person name="Jacques M.A."/>
        </authorList>
    </citation>
    <scope>NUCLEOTIDE SEQUENCE</scope>
    <source>
        <strain evidence="3">CFBP8070</strain>
    </source>
</reference>
<dbReference type="NCBIfam" id="TIGR02607">
    <property type="entry name" value="antidote_HigA"/>
    <property type="match status" value="1"/>
</dbReference>
<dbReference type="PANTHER" id="PTHR36924">
    <property type="entry name" value="ANTITOXIN HIGA-1"/>
    <property type="match status" value="1"/>
</dbReference>
<proteinExistence type="predicted"/>
<name>A0A9Q4MHY1_XYLFS</name>
<dbReference type="EMBL" id="VDCJ01000323">
    <property type="protein sequence ID" value="MRU22957.1"/>
    <property type="molecule type" value="Genomic_DNA"/>
</dbReference>
<dbReference type="InterPro" id="IPR013430">
    <property type="entry name" value="Toxin_antidote_HigA"/>
</dbReference>
<protein>
    <submittedName>
        <fullName evidence="5">HigA family addiction module antidote protein</fullName>
    </submittedName>
    <submittedName>
        <fullName evidence="3">HigA family addiction module antitoxin</fullName>
    </submittedName>
</protein>
<dbReference type="EMBL" id="JAJKGN010000002">
    <property type="protein sequence ID" value="MDC6409020.1"/>
    <property type="molecule type" value="Genomic_DNA"/>
</dbReference>
<dbReference type="GO" id="GO:0003677">
    <property type="term" value="F:DNA binding"/>
    <property type="evidence" value="ECO:0007669"/>
    <property type="project" value="UniProtKB-KW"/>
</dbReference>
<dbReference type="CDD" id="cd00093">
    <property type="entry name" value="HTH_XRE"/>
    <property type="match status" value="1"/>
</dbReference>
<accession>A0A9Q4MHY1</accession>
<dbReference type="PANTHER" id="PTHR36924:SF1">
    <property type="entry name" value="ANTITOXIN HIGA-1"/>
    <property type="match status" value="1"/>
</dbReference>
<dbReference type="Pfam" id="PF01381">
    <property type="entry name" value="HTH_3"/>
    <property type="match status" value="1"/>
</dbReference>
<evidence type="ECO:0000313" key="5">
    <source>
        <dbReference type="EMBL" id="MRU22957.1"/>
    </source>
</evidence>
<evidence type="ECO:0000313" key="3">
    <source>
        <dbReference type="EMBL" id="MDC6409020.1"/>
    </source>
</evidence>
<dbReference type="Gene3D" id="1.10.260.40">
    <property type="entry name" value="lambda repressor-like DNA-binding domains"/>
    <property type="match status" value="1"/>
</dbReference>
<feature type="domain" description="HTH cro/C1-type" evidence="2">
    <location>
        <begin position="24"/>
        <end position="71"/>
    </location>
</feature>
<reference evidence="5" key="2">
    <citation type="journal article" date="2020" name="Appl. Environ. Microbiol.">
        <title>Multiple intercontinental introductions associated with the emergence of a plant pathogen in Europe.</title>
        <authorList>
            <person name="Landa B.B."/>
            <person name="Castillo A.I."/>
            <person name="Giampetruzzi A."/>
            <person name="Kahn A."/>
            <person name="Roman-Ecija M."/>
            <person name="Velasco-Amo M.P."/>
            <person name="Navas-Cortes J.A."/>
            <person name="Marco-Noales E."/>
            <person name="Barbe S."/>
            <person name="Moralejo E."/>
            <person name="Coletta-Filho H.D."/>
            <person name="Saldarelli P."/>
            <person name="Saponari M."/>
            <person name="Almeida R.P.P."/>
        </authorList>
    </citation>
    <scope>NUCLEOTIDE SEQUENCE</scope>
    <source>
        <strain evidence="5">XYL1981</strain>
    </source>
</reference>
<dbReference type="InterPro" id="IPR010982">
    <property type="entry name" value="Lambda_DNA-bd_dom_sf"/>
</dbReference>
<reference evidence="3" key="3">
    <citation type="submission" date="2021-11" db="EMBL/GenBank/DDBJ databases">
        <authorList>
            <person name="Denance N."/>
            <person name="Briand M."/>
            <person name="Dupas E."/>
            <person name="Durand K."/>
            <person name="Legendre B."/>
            <person name="Cunty A."/>
            <person name="Donnadieu C."/>
            <person name="Lopez Roques C."/>
            <person name="Cesbron S."/>
            <person name="Jacques M.A."/>
        </authorList>
    </citation>
    <scope>NUCLEOTIDE SEQUENCE</scope>
    <source>
        <strain evidence="3">CFBP8070</strain>
    </source>
</reference>
<sequence length="99" mass="11023">MTMSKTLPPIHPGEILREEFMVPLGLSSNALAKAIGVTAARINEIVRERRGITAETALRLARYFGTDPQSWLNLEQHYALECAKRDLGDALSRIHPRVA</sequence>
<reference evidence="5" key="1">
    <citation type="submission" date="2019-05" db="EMBL/GenBank/DDBJ databases">
        <authorList>
            <person name="Castillo A."/>
            <person name="Giampetruzzi A."/>
            <person name="Landa B."/>
            <person name="Saponari M."/>
            <person name="Almeida R.P.P."/>
            <person name="Moralejo E."/>
            <person name="Marco-Noales E."/>
            <person name="Velasco-Amo M.P."/>
            <person name="Roman-Ecija M."/>
            <person name="Navarro I."/>
            <person name="Monterde A."/>
            <person name="Barbe S."/>
        </authorList>
    </citation>
    <scope>NUCLEOTIDE SEQUENCE</scope>
    <source>
        <strain evidence="5">XYL1981</strain>
    </source>
</reference>
<dbReference type="SMART" id="SM00530">
    <property type="entry name" value="HTH_XRE"/>
    <property type="match status" value="1"/>
</dbReference>
<evidence type="ECO:0000256" key="1">
    <source>
        <dbReference type="ARBA" id="ARBA00023125"/>
    </source>
</evidence>
<dbReference type="AlphaFoldDB" id="A0A9Q4MHY1"/>
<dbReference type="GeneID" id="93904384"/>
<comment type="caution">
    <text evidence="5">The sequence shown here is derived from an EMBL/GenBank/DDBJ whole genome shotgun (WGS) entry which is preliminary data.</text>
</comment>
<dbReference type="Proteomes" id="UP000474061">
    <property type="component" value="Unassembled WGS sequence"/>
</dbReference>
<dbReference type="SUPFAM" id="SSF47413">
    <property type="entry name" value="lambda repressor-like DNA-binding domains"/>
    <property type="match status" value="1"/>
</dbReference>
<dbReference type="EMBL" id="JAJKGN010000005">
    <property type="protein sequence ID" value="MDC6409684.1"/>
    <property type="molecule type" value="Genomic_DNA"/>
</dbReference>
<dbReference type="InterPro" id="IPR001387">
    <property type="entry name" value="Cro/C1-type_HTH"/>
</dbReference>